<dbReference type="OrthoDB" id="30881at2759"/>
<keyword evidence="8" id="KW-1185">Reference proteome</keyword>
<name>A0A0P5YGN4_9CRUS</name>
<dbReference type="Pfam" id="PF01940">
    <property type="entry name" value="DUF92"/>
    <property type="match status" value="1"/>
</dbReference>
<gene>
    <name evidence="7" type="ORF">APZ42_021399</name>
</gene>
<sequence length="339" mass="37239">MNNLEHTQYVPTKTLLKPVIGGLVIMPISLTLWIFGTIRSNYLSADDVSDSSPIRWFIATLVPAIISHRGLKKKSLSLSGAILGYFVGFILTITSYAFLASLMIFFISSSWATKFRSEKKKSLEEDFKKGGQRNWVQVICNGGVAAYLGVIYFIESGSGEHAIDFHHHYRQSWLSVAILSAISCANGDTWASEFGTVMTDLPPRLITNWKSVPRGTNGGVTWVGILMSALGGLVVGVAYYITLLLRLDADILEVNISQWPLMLTGLFGGLIGSLLDSFLGAICQFSGVDEQTGVIVEYPRPGVKKVSGSPWLDNHSVNLISSFLAALFVTWISIYFWPK</sequence>
<comment type="caution">
    <text evidence="7">The sequence shown here is derived from an EMBL/GenBank/DDBJ whole genome shotgun (WGS) entry which is preliminary data.</text>
</comment>
<evidence type="ECO:0000256" key="5">
    <source>
        <dbReference type="ARBA" id="ARBA00022989"/>
    </source>
</evidence>
<comment type="subcellular location">
    <subcellularLocation>
        <location evidence="1">Membrane</location>
        <topology evidence="1">Multi-pass membrane protein</topology>
    </subcellularLocation>
</comment>
<evidence type="ECO:0000313" key="8">
    <source>
        <dbReference type="Proteomes" id="UP000076858"/>
    </source>
</evidence>
<proteinExistence type="inferred from homology"/>
<evidence type="ECO:0000256" key="6">
    <source>
        <dbReference type="ARBA" id="ARBA00023136"/>
    </source>
</evidence>
<keyword evidence="5" id="KW-1133">Transmembrane helix</keyword>
<dbReference type="Proteomes" id="UP000076858">
    <property type="component" value="Unassembled WGS sequence"/>
</dbReference>
<reference evidence="7 8" key="1">
    <citation type="submission" date="2016-03" db="EMBL/GenBank/DDBJ databases">
        <title>EvidentialGene: Evidence-directed Construction of Genes on Genomes.</title>
        <authorList>
            <person name="Gilbert D.G."/>
            <person name="Choi J.-H."/>
            <person name="Mockaitis K."/>
            <person name="Colbourne J."/>
            <person name="Pfrender M."/>
        </authorList>
    </citation>
    <scope>NUCLEOTIDE SEQUENCE [LARGE SCALE GENOMIC DNA]</scope>
    <source>
        <strain evidence="7 8">Xinb3</strain>
        <tissue evidence="7">Complete organism</tissue>
    </source>
</reference>
<dbReference type="AlphaFoldDB" id="A0A0P5YGN4"/>
<comment type="similarity">
    <text evidence="2">Belongs to the TMEM19 family.</text>
</comment>
<dbReference type="PANTHER" id="PTHR13353:SF5">
    <property type="entry name" value="TRANSMEMBRANE PROTEIN 19"/>
    <property type="match status" value="1"/>
</dbReference>
<dbReference type="STRING" id="35525.A0A0P5YGN4"/>
<organism evidence="7 8">
    <name type="scientific">Daphnia magna</name>
    <dbReference type="NCBI Taxonomy" id="35525"/>
    <lineage>
        <taxon>Eukaryota</taxon>
        <taxon>Metazoa</taxon>
        <taxon>Ecdysozoa</taxon>
        <taxon>Arthropoda</taxon>
        <taxon>Crustacea</taxon>
        <taxon>Branchiopoda</taxon>
        <taxon>Diplostraca</taxon>
        <taxon>Cladocera</taxon>
        <taxon>Anomopoda</taxon>
        <taxon>Daphniidae</taxon>
        <taxon>Daphnia</taxon>
    </lineage>
</organism>
<evidence type="ECO:0000256" key="3">
    <source>
        <dbReference type="ARBA" id="ARBA00014258"/>
    </source>
</evidence>
<evidence type="ECO:0000256" key="2">
    <source>
        <dbReference type="ARBA" id="ARBA00009012"/>
    </source>
</evidence>
<dbReference type="InterPro" id="IPR002794">
    <property type="entry name" value="DUF92_TMEM19"/>
</dbReference>
<evidence type="ECO:0000256" key="1">
    <source>
        <dbReference type="ARBA" id="ARBA00004141"/>
    </source>
</evidence>
<protein>
    <recommendedName>
        <fullName evidence="3">Transmembrane protein 19</fullName>
    </recommendedName>
</protein>
<dbReference type="EMBL" id="LRGB01001151">
    <property type="protein sequence ID" value="KZS13447.1"/>
    <property type="molecule type" value="Genomic_DNA"/>
</dbReference>
<accession>A0A0P5YGN4</accession>
<keyword evidence="4 7" id="KW-0812">Transmembrane</keyword>
<dbReference type="PANTHER" id="PTHR13353">
    <property type="entry name" value="TRANSMEMBRANE PROTEIN 19"/>
    <property type="match status" value="1"/>
</dbReference>
<keyword evidence="6" id="KW-0472">Membrane</keyword>
<evidence type="ECO:0000256" key="4">
    <source>
        <dbReference type="ARBA" id="ARBA00022692"/>
    </source>
</evidence>
<evidence type="ECO:0000313" key="7">
    <source>
        <dbReference type="EMBL" id="KZS13447.1"/>
    </source>
</evidence>
<dbReference type="GO" id="GO:0016020">
    <property type="term" value="C:membrane"/>
    <property type="evidence" value="ECO:0007669"/>
    <property type="project" value="UniProtKB-SubCell"/>
</dbReference>